<dbReference type="Proteomes" id="UP000198287">
    <property type="component" value="Unassembled WGS sequence"/>
</dbReference>
<feature type="region of interest" description="Disordered" evidence="1">
    <location>
        <begin position="897"/>
        <end position="941"/>
    </location>
</feature>
<feature type="region of interest" description="Disordered" evidence="1">
    <location>
        <begin position="699"/>
        <end position="853"/>
    </location>
</feature>
<feature type="compositionally biased region" description="Low complexity" evidence="1">
    <location>
        <begin position="699"/>
        <end position="723"/>
    </location>
</feature>
<evidence type="ECO:0000313" key="2">
    <source>
        <dbReference type="EMBL" id="OXA50027.1"/>
    </source>
</evidence>
<dbReference type="InterPro" id="IPR011011">
    <property type="entry name" value="Znf_FYVE_PHD"/>
</dbReference>
<feature type="region of interest" description="Disordered" evidence="1">
    <location>
        <begin position="1"/>
        <end position="27"/>
    </location>
</feature>
<feature type="region of interest" description="Disordered" evidence="1">
    <location>
        <begin position="374"/>
        <end position="415"/>
    </location>
</feature>
<feature type="compositionally biased region" description="Low complexity" evidence="1">
    <location>
        <begin position="403"/>
        <end position="413"/>
    </location>
</feature>
<dbReference type="Gene3D" id="3.90.980.20">
    <property type="match status" value="1"/>
</dbReference>
<feature type="compositionally biased region" description="Low complexity" evidence="1">
    <location>
        <begin position="769"/>
        <end position="782"/>
    </location>
</feature>
<dbReference type="EMBL" id="LNIX01000009">
    <property type="protein sequence ID" value="OXA50027.1"/>
    <property type="molecule type" value="Genomic_DNA"/>
</dbReference>
<reference evidence="2 3" key="1">
    <citation type="submission" date="2015-12" db="EMBL/GenBank/DDBJ databases">
        <title>The genome of Folsomia candida.</title>
        <authorList>
            <person name="Faddeeva A."/>
            <person name="Derks M.F."/>
            <person name="Anvar Y."/>
            <person name="Smit S."/>
            <person name="Van Straalen N."/>
            <person name="Roelofs D."/>
        </authorList>
    </citation>
    <scope>NUCLEOTIDE SEQUENCE [LARGE SCALE GENOMIC DNA]</scope>
    <source>
        <strain evidence="2 3">VU population</strain>
        <tissue evidence="2">Whole body</tissue>
    </source>
</reference>
<sequence>MSHIHNLTSHLKNTTITPAPTPPQQTYRLPQNGLKIYQMQQNVRMMTPHHHQQQQQQVPSPHHQGHPQISVARKGGNLGGIINAILPNTTTLTRTPNHLNANINSSTAQIQFQPQQLSQLQQQLKRPPMTRGPTPLVNHIQAHQSPHKSGVDARKFIPAPPSHQPPINISQNHHQVNHHHHNVANNNHHHHHGQLFNSPNHKHLSSSPISSSNAPVGLIPSQAHKPTQPARNSSPAQKDVSFRHNNNNNSGSGGAARVQHVTNHVNQNRKSVATISPSTVAKYLAKKLEGTKEIKPPPAVVVKTEEQEEPQEVSAIGPRPFQKGDDVLFTTDDGTFMFGTVGMIHGETLQILFGDGTQQLAEFNKVKLLSCSVEDDDDDDSNTTTSTPNNAIHVDTNNRVENSGSSHSSTSLSKPNNKVVIANSLASPVPVVPVGGGVATLASEEVTCGSCGVVKKVAGKKALNYAPHTKTQFNCRRCVNKSRFCKSNNMPIAQTPSSPNRGKTANTSPSSKNRRQSDESSGTNNVCFHCEKATNYNDRLHCNLCERACHLSCLAMTPPPLEGDRFWDVICSACGTQNGDSGAFGRTKVFSCRRSITSWSDVAHLILSCLASQPESSGERFFDLEKDVIPFIMEHTDRLHLPRTYKNIQSDSRKEFLGTALHNATLRFLNGAEVNRNDTLWAIRENNNHQGYPLRVPAAAKSPQKSSAPNKLPITPTRPIRTTSSLASSPGRGAVLGSLQHGRRSSIEMNGSCATPSPPKLDKYDIPFSKSISPAKSNKSSSRLMSQTERLVQKAKKQCQQKKVYENELDSNKRKTNDVTGSPQSNKRPKLSPDRGSNGICLPSTKTPSPISSKQVTEWLQCLNAATNRTPITPNSSANKNKASPLLSGSSSLFGKAVKSAGITPPGNSQSPEKPSLRIRKPKAFDLSKDKSGLQKNKDNNETIQTKAFGKLKGRLAKQALKAASNSNVATQRFSQIPAANGAIPTEELIAPSEFSLLNSSVEDLITHGSRYTLHSLPKAPETSAELQKLKQKVAEAYASETSTPPAYIKSSINGKPNRKEKSKRDLKNLASYEITGKWVNASGIVHYHCEWKDGYGNDSDDDDNENELLIEWDDLDDTDLLFKCIDNLPTDIPNKICHITPAIVATSDQSEEDRKPVMNNNSHNDESDTNRKANNNDSKLAIKNEKIESPIKSEQVVVRPHPFFVPNGLKLNRVKSKEDGKIIIDLTSDD</sequence>
<feature type="region of interest" description="Disordered" evidence="1">
    <location>
        <begin position="1045"/>
        <end position="1065"/>
    </location>
</feature>
<dbReference type="Gene3D" id="2.30.30.140">
    <property type="match status" value="1"/>
</dbReference>
<feature type="region of interest" description="Disordered" evidence="1">
    <location>
        <begin position="1147"/>
        <end position="1187"/>
    </location>
</feature>
<feature type="region of interest" description="Disordered" evidence="1">
    <location>
        <begin position="46"/>
        <end position="74"/>
    </location>
</feature>
<feature type="region of interest" description="Disordered" evidence="1">
    <location>
        <begin position="489"/>
        <end position="523"/>
    </location>
</feature>
<feature type="compositionally biased region" description="Basic residues" evidence="1">
    <location>
        <begin position="182"/>
        <end position="193"/>
    </location>
</feature>
<dbReference type="STRING" id="158441.A0A226DZ72"/>
<dbReference type="CDD" id="cd15489">
    <property type="entry name" value="PHD_SF"/>
    <property type="match status" value="1"/>
</dbReference>
<feature type="region of interest" description="Disordered" evidence="1">
    <location>
        <begin position="182"/>
        <end position="256"/>
    </location>
</feature>
<feature type="compositionally biased region" description="Basic and acidic residues" evidence="1">
    <location>
        <begin position="923"/>
        <end position="941"/>
    </location>
</feature>
<feature type="compositionally biased region" description="Polar residues" evidence="1">
    <location>
        <begin position="1"/>
        <end position="13"/>
    </location>
</feature>
<dbReference type="OrthoDB" id="10033786at2759"/>
<feature type="compositionally biased region" description="Polar residues" evidence="1">
    <location>
        <begin position="1045"/>
        <end position="1055"/>
    </location>
</feature>
<name>A0A226DZ72_FOLCA</name>
<comment type="caution">
    <text evidence="2">The sequence shown here is derived from an EMBL/GenBank/DDBJ whole genome shotgun (WGS) entry which is preliminary data.</text>
</comment>
<gene>
    <name evidence="2" type="ORF">Fcan01_14788</name>
</gene>
<dbReference type="AlphaFoldDB" id="A0A226DZ72"/>
<evidence type="ECO:0000256" key="1">
    <source>
        <dbReference type="SAM" id="MobiDB-lite"/>
    </source>
</evidence>
<accession>A0A226DZ72</accession>
<protein>
    <submittedName>
        <fullName evidence="2">Metal-response element-binding transcription factor 2</fullName>
    </submittedName>
</protein>
<dbReference type="SUPFAM" id="SSF57903">
    <property type="entry name" value="FYVE/PHD zinc finger"/>
    <property type="match status" value="1"/>
</dbReference>
<keyword evidence="3" id="KW-1185">Reference proteome</keyword>
<organism evidence="2 3">
    <name type="scientific">Folsomia candida</name>
    <name type="common">Springtail</name>
    <dbReference type="NCBI Taxonomy" id="158441"/>
    <lineage>
        <taxon>Eukaryota</taxon>
        <taxon>Metazoa</taxon>
        <taxon>Ecdysozoa</taxon>
        <taxon>Arthropoda</taxon>
        <taxon>Hexapoda</taxon>
        <taxon>Collembola</taxon>
        <taxon>Entomobryomorpha</taxon>
        <taxon>Isotomoidea</taxon>
        <taxon>Isotomidae</taxon>
        <taxon>Proisotominae</taxon>
        <taxon>Folsomia</taxon>
    </lineage>
</organism>
<proteinExistence type="predicted"/>
<feature type="compositionally biased region" description="Low complexity" evidence="1">
    <location>
        <begin position="53"/>
        <end position="68"/>
    </location>
</feature>
<feature type="compositionally biased region" description="Low complexity" evidence="1">
    <location>
        <begin position="843"/>
        <end position="853"/>
    </location>
</feature>
<evidence type="ECO:0000313" key="3">
    <source>
        <dbReference type="Proteomes" id="UP000198287"/>
    </source>
</evidence>
<feature type="compositionally biased region" description="Basic and acidic residues" evidence="1">
    <location>
        <begin position="803"/>
        <end position="817"/>
    </location>
</feature>
<feature type="compositionally biased region" description="Polar residues" evidence="1">
    <location>
        <begin position="489"/>
        <end position="511"/>
    </location>
</feature>